<dbReference type="InterPro" id="IPR029044">
    <property type="entry name" value="Nucleotide-diphossugar_trans"/>
</dbReference>
<dbReference type="GO" id="GO:0016740">
    <property type="term" value="F:transferase activity"/>
    <property type="evidence" value="ECO:0007669"/>
    <property type="project" value="UniProtKB-KW"/>
</dbReference>
<evidence type="ECO:0000313" key="3">
    <source>
        <dbReference type="Proteomes" id="UP000192923"/>
    </source>
</evidence>
<dbReference type="RefSeq" id="WP_176225412.1">
    <property type="nucleotide sequence ID" value="NZ_FXAM01000003.1"/>
</dbReference>
<keyword evidence="3" id="KW-1185">Reference proteome</keyword>
<dbReference type="STRING" id="1760988.SAMN02949497_0296"/>
<organism evidence="2 3">
    <name type="scientific">Methylomagnum ishizawai</name>
    <dbReference type="NCBI Taxonomy" id="1760988"/>
    <lineage>
        <taxon>Bacteria</taxon>
        <taxon>Pseudomonadati</taxon>
        <taxon>Pseudomonadota</taxon>
        <taxon>Gammaproteobacteria</taxon>
        <taxon>Methylococcales</taxon>
        <taxon>Methylococcaceae</taxon>
        <taxon>Methylomagnum</taxon>
    </lineage>
</organism>
<name>A0A1Y6D548_9GAMM</name>
<evidence type="ECO:0000313" key="2">
    <source>
        <dbReference type="EMBL" id="SMF97726.1"/>
    </source>
</evidence>
<proteinExistence type="predicted"/>
<dbReference type="EMBL" id="FXAM01000003">
    <property type="protein sequence ID" value="SMF97726.1"/>
    <property type="molecule type" value="Genomic_DNA"/>
</dbReference>
<accession>A0A1Y6D548</accession>
<feature type="domain" description="Glycosyltransferase 2-like" evidence="1">
    <location>
        <begin position="9"/>
        <end position="118"/>
    </location>
</feature>
<dbReference type="InterPro" id="IPR001173">
    <property type="entry name" value="Glyco_trans_2-like"/>
</dbReference>
<gene>
    <name evidence="2" type="ORF">SAMN02949497_0296</name>
</gene>
<dbReference type="InterPro" id="IPR050834">
    <property type="entry name" value="Glycosyltransf_2"/>
</dbReference>
<dbReference type="AlphaFoldDB" id="A0A1Y6D548"/>
<sequence>MTEATLKVSVIVPCHNAATYLKAALDSLLAQRPTPWEVIVVDDGSTDGGAAIAEAYGPPVRCFRQENQGIAATRNQGLRLANGDLIAFLDADDLWSANSLGLRLGKLAENPHWDGVYGGVEAFASPELSEEDRLCLQVPAGIQAGRLAGALLLKREVFERVGGFDTGFAVGETLDWIARAEEQGIVMGRVEGVVLRRRIHGTNTVRQTQRLQADYLRLLRAALARRRAAQDTHPEEPAA</sequence>
<dbReference type="PANTHER" id="PTHR43685:SF2">
    <property type="entry name" value="GLYCOSYLTRANSFERASE 2-LIKE DOMAIN-CONTAINING PROTEIN"/>
    <property type="match status" value="1"/>
</dbReference>
<keyword evidence="2" id="KW-0808">Transferase</keyword>
<dbReference type="Pfam" id="PF00535">
    <property type="entry name" value="Glycos_transf_2"/>
    <property type="match status" value="1"/>
</dbReference>
<protein>
    <submittedName>
        <fullName evidence="2">Glycosyl transferase family 2</fullName>
    </submittedName>
</protein>
<dbReference type="Gene3D" id="3.90.550.10">
    <property type="entry name" value="Spore Coat Polysaccharide Biosynthesis Protein SpsA, Chain A"/>
    <property type="match status" value="1"/>
</dbReference>
<reference evidence="2 3" key="1">
    <citation type="submission" date="2016-12" db="EMBL/GenBank/DDBJ databases">
        <authorList>
            <person name="Song W.-J."/>
            <person name="Kurnit D.M."/>
        </authorList>
    </citation>
    <scope>NUCLEOTIDE SEQUENCE [LARGE SCALE GENOMIC DNA]</scope>
    <source>
        <strain evidence="2 3">175</strain>
    </source>
</reference>
<evidence type="ECO:0000259" key="1">
    <source>
        <dbReference type="Pfam" id="PF00535"/>
    </source>
</evidence>
<dbReference type="Proteomes" id="UP000192923">
    <property type="component" value="Unassembled WGS sequence"/>
</dbReference>
<dbReference type="CDD" id="cd00761">
    <property type="entry name" value="Glyco_tranf_GTA_type"/>
    <property type="match status" value="1"/>
</dbReference>
<dbReference type="PANTHER" id="PTHR43685">
    <property type="entry name" value="GLYCOSYLTRANSFERASE"/>
    <property type="match status" value="1"/>
</dbReference>
<dbReference type="SUPFAM" id="SSF53448">
    <property type="entry name" value="Nucleotide-diphospho-sugar transferases"/>
    <property type="match status" value="1"/>
</dbReference>